<evidence type="ECO:0000313" key="5">
    <source>
        <dbReference type="EMBL" id="MDI9863899.1"/>
    </source>
</evidence>
<dbReference type="Pfam" id="PF02311">
    <property type="entry name" value="AraC_binding"/>
    <property type="match status" value="1"/>
</dbReference>
<dbReference type="PANTHER" id="PTHR43280">
    <property type="entry name" value="ARAC-FAMILY TRANSCRIPTIONAL REGULATOR"/>
    <property type="match status" value="1"/>
</dbReference>
<dbReference type="CDD" id="cd06986">
    <property type="entry name" value="cupin_MmsR-like_N"/>
    <property type="match status" value="1"/>
</dbReference>
<dbReference type="Gene3D" id="2.60.120.280">
    <property type="entry name" value="Regulatory protein AraC"/>
    <property type="match status" value="1"/>
</dbReference>
<reference evidence="5 6" key="1">
    <citation type="submission" date="2023-05" db="EMBL/GenBank/DDBJ databases">
        <title>Novel species of genus Flectobacillus isolated from stream in China.</title>
        <authorList>
            <person name="Lu H."/>
        </authorList>
    </citation>
    <scope>NUCLEOTIDE SEQUENCE [LARGE SCALE GENOMIC DNA]</scope>
    <source>
        <strain evidence="5 6">DC10W</strain>
    </source>
</reference>
<evidence type="ECO:0000256" key="2">
    <source>
        <dbReference type="ARBA" id="ARBA00023125"/>
    </source>
</evidence>
<keyword evidence="2" id="KW-0238">DNA-binding</keyword>
<feature type="domain" description="HTH araC/xylS-type" evidence="4">
    <location>
        <begin position="192"/>
        <end position="290"/>
    </location>
</feature>
<sequence length="298" mass="34693">MLKKSEGFIGQRSFVLPDYLIVSNQQHPLSKGLYITDIGYYPRASFHNRERASGCEQYILIYCVDGEGWYSVNDVRTAIKPHQFFVIPAQTPHQYGADVSNPWSIYWIHFTGQNAKEYLQYLFPNQSVWVQDIPENKERNALFNDILAHIEMSYHQEHVVYANLALGQYLNSFKITHFTTVATSAEQDDPISNVIHFMKEHLSEIKTLEDFAQIAGMSASHFSAVFRQKLQSTPVHFFTFLKMQRACYLLEFTTLRVKEVAFQMGYHDPYHFSRVFTNIMGKSPRDFRNDKVQGVDYL</sequence>
<dbReference type="InterPro" id="IPR020449">
    <property type="entry name" value="Tscrpt_reg_AraC-type_HTH"/>
</dbReference>
<name>A0ABT6YJY0_9BACT</name>
<dbReference type="Pfam" id="PF12833">
    <property type="entry name" value="HTH_18"/>
    <property type="match status" value="1"/>
</dbReference>
<comment type="caution">
    <text evidence="5">The sequence shown here is derived from an EMBL/GenBank/DDBJ whole genome shotgun (WGS) entry which is preliminary data.</text>
</comment>
<keyword evidence="6" id="KW-1185">Reference proteome</keyword>
<dbReference type="SUPFAM" id="SSF46689">
    <property type="entry name" value="Homeodomain-like"/>
    <property type="match status" value="2"/>
</dbReference>
<dbReference type="PRINTS" id="PR00032">
    <property type="entry name" value="HTHARAC"/>
</dbReference>
<dbReference type="InterPro" id="IPR018060">
    <property type="entry name" value="HTH_AraC"/>
</dbReference>
<organism evidence="5 6">
    <name type="scientific">Flectobacillus longus</name>
    <dbReference type="NCBI Taxonomy" id="2984207"/>
    <lineage>
        <taxon>Bacteria</taxon>
        <taxon>Pseudomonadati</taxon>
        <taxon>Bacteroidota</taxon>
        <taxon>Cytophagia</taxon>
        <taxon>Cytophagales</taxon>
        <taxon>Flectobacillaceae</taxon>
        <taxon>Flectobacillus</taxon>
    </lineage>
</organism>
<protein>
    <submittedName>
        <fullName evidence="5">AraC family transcriptional regulator</fullName>
    </submittedName>
</protein>
<dbReference type="SMART" id="SM00342">
    <property type="entry name" value="HTH_ARAC"/>
    <property type="match status" value="1"/>
</dbReference>
<accession>A0ABT6YJY0</accession>
<dbReference type="PANTHER" id="PTHR43280:SF30">
    <property type="entry name" value="MMSAB OPERON REGULATORY PROTEIN"/>
    <property type="match status" value="1"/>
</dbReference>
<evidence type="ECO:0000256" key="3">
    <source>
        <dbReference type="ARBA" id="ARBA00023163"/>
    </source>
</evidence>
<dbReference type="EMBL" id="JASHID010000003">
    <property type="protein sequence ID" value="MDI9863899.1"/>
    <property type="molecule type" value="Genomic_DNA"/>
</dbReference>
<dbReference type="InterPro" id="IPR018062">
    <property type="entry name" value="HTH_AraC-typ_CS"/>
</dbReference>
<dbReference type="SUPFAM" id="SSF51215">
    <property type="entry name" value="Regulatory protein AraC"/>
    <property type="match status" value="1"/>
</dbReference>
<dbReference type="Proteomes" id="UP001236569">
    <property type="component" value="Unassembled WGS sequence"/>
</dbReference>
<dbReference type="InterPro" id="IPR003313">
    <property type="entry name" value="AraC-bd"/>
</dbReference>
<evidence type="ECO:0000256" key="1">
    <source>
        <dbReference type="ARBA" id="ARBA00023015"/>
    </source>
</evidence>
<dbReference type="PROSITE" id="PS00041">
    <property type="entry name" value="HTH_ARAC_FAMILY_1"/>
    <property type="match status" value="1"/>
</dbReference>
<evidence type="ECO:0000313" key="6">
    <source>
        <dbReference type="Proteomes" id="UP001236569"/>
    </source>
</evidence>
<dbReference type="Gene3D" id="1.10.10.60">
    <property type="entry name" value="Homeodomain-like"/>
    <property type="match status" value="1"/>
</dbReference>
<gene>
    <name evidence="5" type="ORF">QM480_06165</name>
</gene>
<dbReference type="PROSITE" id="PS01124">
    <property type="entry name" value="HTH_ARAC_FAMILY_2"/>
    <property type="match status" value="1"/>
</dbReference>
<dbReference type="RefSeq" id="WP_283369136.1">
    <property type="nucleotide sequence ID" value="NZ_JASHID010000003.1"/>
</dbReference>
<evidence type="ECO:0000259" key="4">
    <source>
        <dbReference type="PROSITE" id="PS01124"/>
    </source>
</evidence>
<dbReference type="InterPro" id="IPR009057">
    <property type="entry name" value="Homeodomain-like_sf"/>
</dbReference>
<keyword evidence="1" id="KW-0805">Transcription regulation</keyword>
<dbReference type="InterPro" id="IPR037923">
    <property type="entry name" value="HTH-like"/>
</dbReference>
<keyword evidence="3" id="KW-0804">Transcription</keyword>
<proteinExistence type="predicted"/>